<keyword evidence="1" id="KW-0479">Metal-binding</keyword>
<dbReference type="PANTHER" id="PTHR45931:SF3">
    <property type="entry name" value="RING ZINC FINGER-CONTAINING PROTEIN"/>
    <property type="match status" value="1"/>
</dbReference>
<dbReference type="EMBL" id="CM018049">
    <property type="protein sequence ID" value="KAA8519665.1"/>
    <property type="molecule type" value="Genomic_DNA"/>
</dbReference>
<evidence type="ECO:0000313" key="6">
    <source>
        <dbReference type="EMBL" id="KAA8519665.1"/>
    </source>
</evidence>
<dbReference type="GO" id="GO:0061630">
    <property type="term" value="F:ubiquitin protein ligase activity"/>
    <property type="evidence" value="ECO:0007669"/>
    <property type="project" value="TreeGrafter"/>
</dbReference>
<dbReference type="SMART" id="SM00184">
    <property type="entry name" value="RING"/>
    <property type="match status" value="2"/>
</dbReference>
<reference evidence="6 7" key="1">
    <citation type="submission" date="2019-09" db="EMBL/GenBank/DDBJ databases">
        <title>A chromosome-level genome assembly of the Chinese tupelo Nyssa sinensis.</title>
        <authorList>
            <person name="Yang X."/>
            <person name="Kang M."/>
            <person name="Yang Y."/>
            <person name="Xiong H."/>
            <person name="Wang M."/>
            <person name="Zhang Z."/>
            <person name="Wang Z."/>
            <person name="Wu H."/>
            <person name="Ma T."/>
            <person name="Liu J."/>
            <person name="Xi Z."/>
        </authorList>
    </citation>
    <scope>NUCLEOTIDE SEQUENCE [LARGE SCALE GENOMIC DNA]</scope>
    <source>
        <strain evidence="6">J267</strain>
        <tissue evidence="6">Leaf</tissue>
    </source>
</reference>
<evidence type="ECO:0000313" key="7">
    <source>
        <dbReference type="Proteomes" id="UP000325577"/>
    </source>
</evidence>
<sequence>MSSSVDDELSVWQEREIIPSDLPESYDGFCVLVRVYITLQRPNHTITWQLNSYTRLYLITRPQFLNKETMKNLLLDHVYVAALPEHMKETIINRVVNLGLSMMSDRRALPIVVEVRRRILQQSAIDHAIRESTEVSEFRPVPATESSIQSLEKTKLDDDSCSGNQCAICLEKILVGSEIIRMPCSHIYHGDCIVQCSVHQEFSVRQDNEIIPSNLPESYDGVFVLIKVFNTLQRQNHTVTRLNSFSRLFPMARHQFDNKEAMEIVLLRHLCIACLPEDIEEAIVDLVFILGLLMMMSDARNGHRKVLPIVVEVRTRIILQPSAVDIAIRESMEVSEFRPVPATKSSIQALEKTTLDDDSCSLTQCAICLEKFSVGLEIIRMPCSHIYHGDCIVQWLETSHLCPLCRFPMPREIIS</sequence>
<evidence type="ECO:0000256" key="4">
    <source>
        <dbReference type="PROSITE-ProRule" id="PRU00175"/>
    </source>
</evidence>
<evidence type="ECO:0000256" key="3">
    <source>
        <dbReference type="ARBA" id="ARBA00022833"/>
    </source>
</evidence>
<dbReference type="GO" id="GO:0005634">
    <property type="term" value="C:nucleus"/>
    <property type="evidence" value="ECO:0007669"/>
    <property type="project" value="TreeGrafter"/>
</dbReference>
<dbReference type="InterPro" id="IPR051834">
    <property type="entry name" value="RING_finger_E3_ligase"/>
</dbReference>
<dbReference type="FunFam" id="3.30.40.10:FF:000781">
    <property type="entry name" value="Uncharacterized protein"/>
    <property type="match status" value="1"/>
</dbReference>
<protein>
    <recommendedName>
        <fullName evidence="5">RING-type domain-containing protein</fullName>
    </recommendedName>
</protein>
<keyword evidence="2 4" id="KW-0863">Zinc-finger</keyword>
<dbReference type="Gene3D" id="3.30.40.10">
    <property type="entry name" value="Zinc/RING finger domain, C3HC4 (zinc finger)"/>
    <property type="match status" value="2"/>
</dbReference>
<evidence type="ECO:0000259" key="5">
    <source>
        <dbReference type="PROSITE" id="PS50089"/>
    </source>
</evidence>
<dbReference type="InterPro" id="IPR013083">
    <property type="entry name" value="Znf_RING/FYVE/PHD"/>
</dbReference>
<keyword evidence="3" id="KW-0862">Zinc</keyword>
<organism evidence="6 7">
    <name type="scientific">Nyssa sinensis</name>
    <dbReference type="NCBI Taxonomy" id="561372"/>
    <lineage>
        <taxon>Eukaryota</taxon>
        <taxon>Viridiplantae</taxon>
        <taxon>Streptophyta</taxon>
        <taxon>Embryophyta</taxon>
        <taxon>Tracheophyta</taxon>
        <taxon>Spermatophyta</taxon>
        <taxon>Magnoliopsida</taxon>
        <taxon>eudicotyledons</taxon>
        <taxon>Gunneridae</taxon>
        <taxon>Pentapetalae</taxon>
        <taxon>asterids</taxon>
        <taxon>Cornales</taxon>
        <taxon>Nyssaceae</taxon>
        <taxon>Nyssa</taxon>
    </lineage>
</organism>
<keyword evidence="7" id="KW-1185">Reference proteome</keyword>
<dbReference type="InterPro" id="IPR001841">
    <property type="entry name" value="Znf_RING"/>
</dbReference>
<accession>A0A5J4ZM18</accession>
<name>A0A5J4ZM18_9ASTE</name>
<feature type="domain" description="RING-type" evidence="5">
    <location>
        <begin position="365"/>
        <end position="406"/>
    </location>
</feature>
<dbReference type="GO" id="GO:0006511">
    <property type="term" value="P:ubiquitin-dependent protein catabolic process"/>
    <property type="evidence" value="ECO:0007669"/>
    <property type="project" value="TreeGrafter"/>
</dbReference>
<dbReference type="CDD" id="cd16454">
    <property type="entry name" value="RING-H2_PA-TM-RING"/>
    <property type="match status" value="1"/>
</dbReference>
<dbReference type="PANTHER" id="PTHR45931">
    <property type="entry name" value="SI:CH211-59O9.10"/>
    <property type="match status" value="1"/>
</dbReference>
<dbReference type="SUPFAM" id="SSF57850">
    <property type="entry name" value="RING/U-box"/>
    <property type="match status" value="2"/>
</dbReference>
<evidence type="ECO:0000256" key="1">
    <source>
        <dbReference type="ARBA" id="ARBA00022723"/>
    </source>
</evidence>
<dbReference type="AlphaFoldDB" id="A0A5J4ZM18"/>
<dbReference type="Pfam" id="PF13639">
    <property type="entry name" value="zf-RING_2"/>
    <property type="match status" value="1"/>
</dbReference>
<dbReference type="GO" id="GO:0008270">
    <property type="term" value="F:zinc ion binding"/>
    <property type="evidence" value="ECO:0007669"/>
    <property type="project" value="UniProtKB-KW"/>
</dbReference>
<dbReference type="PROSITE" id="PS50089">
    <property type="entry name" value="ZF_RING_2"/>
    <property type="match status" value="1"/>
</dbReference>
<dbReference type="OrthoDB" id="3365801at2759"/>
<proteinExistence type="predicted"/>
<dbReference type="Pfam" id="PF17123">
    <property type="entry name" value="zf-RING_11"/>
    <property type="match status" value="1"/>
</dbReference>
<gene>
    <name evidence="6" type="ORF">F0562_013890</name>
</gene>
<dbReference type="Proteomes" id="UP000325577">
    <property type="component" value="Linkage Group LG6"/>
</dbReference>
<evidence type="ECO:0000256" key="2">
    <source>
        <dbReference type="ARBA" id="ARBA00022771"/>
    </source>
</evidence>